<reference evidence="2 3" key="1">
    <citation type="submission" date="2020-05" db="EMBL/GenBank/DDBJ databases">
        <title>Draft genome of xy-202 and genomic insight in genome of the genus Peptostreptococcus.</title>
        <authorList>
            <person name="Zhang Z."/>
        </authorList>
    </citation>
    <scope>NUCLEOTIDE SEQUENCE [LARGE SCALE GENOMIC DNA]</scope>
    <source>
        <strain evidence="2 3">DSM 27025</strain>
    </source>
</reference>
<comment type="caution">
    <text evidence="2">The sequence shown here is derived from an EMBL/GenBank/DDBJ whole genome shotgun (WGS) entry which is preliminary data.</text>
</comment>
<keyword evidence="1" id="KW-1133">Transmembrane helix</keyword>
<dbReference type="RefSeq" id="WP_185623206.1">
    <property type="nucleotide sequence ID" value="NZ_JABGBW010000001.1"/>
</dbReference>
<organism evidence="2 3">
    <name type="scientific">Peptostreptococcus canis</name>
    <dbReference type="NCBI Taxonomy" id="1159213"/>
    <lineage>
        <taxon>Bacteria</taxon>
        <taxon>Bacillati</taxon>
        <taxon>Bacillota</taxon>
        <taxon>Clostridia</taxon>
        <taxon>Peptostreptococcales</taxon>
        <taxon>Peptostreptococcaceae</taxon>
        <taxon>Peptostreptococcus</taxon>
    </lineage>
</organism>
<keyword evidence="1" id="KW-0812">Transmembrane</keyword>
<sequence length="120" mass="14376">MNKKKSLKFYTLVVIVILLSSLFYFNKNSSVDDFTSTRYDKNQLLKIDIKDIDEKKIRLQDKKYYSEMYIDVVNNIPSEYDFSEESYRKLSDDKKEQVDLIKKLEKIATILIKQENQKNN</sequence>
<keyword evidence="1" id="KW-0472">Membrane</keyword>
<name>A0ABR6TJ53_9FIRM</name>
<evidence type="ECO:0000313" key="3">
    <source>
        <dbReference type="Proteomes" id="UP000713904"/>
    </source>
</evidence>
<evidence type="ECO:0000256" key="1">
    <source>
        <dbReference type="SAM" id="Phobius"/>
    </source>
</evidence>
<dbReference type="EMBL" id="JABGBW010000001">
    <property type="protein sequence ID" value="MBC2575163.1"/>
    <property type="molecule type" value="Genomic_DNA"/>
</dbReference>
<accession>A0ABR6TJ53</accession>
<gene>
    <name evidence="2" type="ORF">HLB29_00495</name>
</gene>
<dbReference type="Proteomes" id="UP000713904">
    <property type="component" value="Unassembled WGS sequence"/>
</dbReference>
<protein>
    <submittedName>
        <fullName evidence="2">Uncharacterized protein</fullName>
    </submittedName>
</protein>
<evidence type="ECO:0000313" key="2">
    <source>
        <dbReference type="EMBL" id="MBC2575163.1"/>
    </source>
</evidence>
<proteinExistence type="predicted"/>
<keyword evidence="3" id="KW-1185">Reference proteome</keyword>
<feature type="transmembrane region" description="Helical" evidence="1">
    <location>
        <begin position="7"/>
        <end position="25"/>
    </location>
</feature>